<comment type="caution">
    <text evidence="3">The sequence shown here is derived from an EMBL/GenBank/DDBJ whole genome shotgun (WGS) entry which is preliminary data.</text>
</comment>
<dbReference type="Proteomes" id="UP000823900">
    <property type="component" value="Unassembled WGS sequence"/>
</dbReference>
<dbReference type="PROSITE" id="PS50965">
    <property type="entry name" value="NERD"/>
    <property type="match status" value="1"/>
</dbReference>
<gene>
    <name evidence="3" type="ORF">IAA07_08460</name>
</gene>
<evidence type="ECO:0000313" key="4">
    <source>
        <dbReference type="Proteomes" id="UP000823900"/>
    </source>
</evidence>
<keyword evidence="1" id="KW-0472">Membrane</keyword>
<evidence type="ECO:0000256" key="1">
    <source>
        <dbReference type="SAM" id="Phobius"/>
    </source>
</evidence>
<evidence type="ECO:0000259" key="2">
    <source>
        <dbReference type="PROSITE" id="PS50965"/>
    </source>
</evidence>
<dbReference type="EMBL" id="DWZA01000073">
    <property type="protein sequence ID" value="HJA71590.1"/>
    <property type="molecule type" value="Genomic_DNA"/>
</dbReference>
<feature type="domain" description="NERD" evidence="2">
    <location>
        <begin position="58"/>
        <end position="175"/>
    </location>
</feature>
<protein>
    <submittedName>
        <fullName evidence="3">NERD domain-containing protein</fullName>
    </submittedName>
</protein>
<organism evidence="3 4">
    <name type="scientific">Candidatus Lachnoclostridium stercoravium</name>
    <dbReference type="NCBI Taxonomy" id="2838633"/>
    <lineage>
        <taxon>Bacteria</taxon>
        <taxon>Bacillati</taxon>
        <taxon>Bacillota</taxon>
        <taxon>Clostridia</taxon>
        <taxon>Lachnospirales</taxon>
        <taxon>Lachnospiraceae</taxon>
    </lineage>
</organism>
<keyword evidence="1" id="KW-0812">Transmembrane</keyword>
<sequence length="252" mass="29769">MDIDIVLQNQTGRLWIIAAFLLAAVFLTGLGRHRKKRYARSEYRRETGNKRKKVEQDAGKNGEYETSIALEKIRGRRCFVFNAYIPRADGRGSVEIDIIMIHERGIVVIENKNYSGEISGRADQAYWQQRLAGKRIGFYSPVYQNISHVRHVRSFLKNHMDGMSSPPIFSAVIFNDRIQKLKIRRKWRSEAVICVSKKAPKKIWKKLKRQEPVFSEAEMEELYRLLKSRAEVFRWVKRRHRKKVIKYKKMLD</sequence>
<keyword evidence="1" id="KW-1133">Transmembrane helix</keyword>
<name>A0A9D2KPP7_9FIRM</name>
<proteinExistence type="predicted"/>
<reference evidence="3" key="2">
    <citation type="submission" date="2021-04" db="EMBL/GenBank/DDBJ databases">
        <authorList>
            <person name="Gilroy R."/>
        </authorList>
    </citation>
    <scope>NUCLEOTIDE SEQUENCE</scope>
    <source>
        <strain evidence="3">CHK178-16964</strain>
    </source>
</reference>
<dbReference type="Pfam" id="PF08378">
    <property type="entry name" value="NERD"/>
    <property type="match status" value="1"/>
</dbReference>
<reference evidence="3" key="1">
    <citation type="journal article" date="2021" name="PeerJ">
        <title>Extensive microbial diversity within the chicken gut microbiome revealed by metagenomics and culture.</title>
        <authorList>
            <person name="Gilroy R."/>
            <person name="Ravi A."/>
            <person name="Getino M."/>
            <person name="Pursley I."/>
            <person name="Horton D.L."/>
            <person name="Alikhan N.F."/>
            <person name="Baker D."/>
            <person name="Gharbi K."/>
            <person name="Hall N."/>
            <person name="Watson M."/>
            <person name="Adriaenssens E.M."/>
            <person name="Foster-Nyarko E."/>
            <person name="Jarju S."/>
            <person name="Secka A."/>
            <person name="Antonio M."/>
            <person name="Oren A."/>
            <person name="Chaudhuri R.R."/>
            <person name="La Ragione R."/>
            <person name="Hildebrand F."/>
            <person name="Pallen M.J."/>
        </authorList>
    </citation>
    <scope>NUCLEOTIDE SEQUENCE</scope>
    <source>
        <strain evidence="3">CHK178-16964</strain>
    </source>
</reference>
<dbReference type="InterPro" id="IPR011528">
    <property type="entry name" value="NERD"/>
</dbReference>
<dbReference type="AlphaFoldDB" id="A0A9D2KPP7"/>
<evidence type="ECO:0000313" key="3">
    <source>
        <dbReference type="EMBL" id="HJA71590.1"/>
    </source>
</evidence>
<feature type="transmembrane region" description="Helical" evidence="1">
    <location>
        <begin position="12"/>
        <end position="31"/>
    </location>
</feature>
<accession>A0A9D2KPP7</accession>